<name>A0A098BLT0_9NOCA</name>
<reference evidence="1 2" key="1">
    <citation type="journal article" date="2014" name="Genome Announc.">
        <title>Draft Genome Sequence of Propane- and Butane-Oxidizing Actinobacterium Rhodococcus ruber IEGM 231.</title>
        <authorList>
            <person name="Ivshina I.B."/>
            <person name="Kuyukina M.S."/>
            <person name="Krivoruchko A.V."/>
            <person name="Barbe V."/>
            <person name="Fischer C."/>
        </authorList>
    </citation>
    <scope>NUCLEOTIDE SEQUENCE [LARGE SCALE GENOMIC DNA]</scope>
</reference>
<sequence>MWFQCSSTLALPVVLDVALERTGRRELAELVADHRLRDEHRHVLATVVDGERVTDEVGQNGGTARPGLDDLLGALFVLRIDLRQEVVVDERALLEAAWHSLTPSLTSASCRYGDDGR</sequence>
<dbReference type="AlphaFoldDB" id="A0A098BLT0"/>
<evidence type="ECO:0000313" key="1">
    <source>
        <dbReference type="EMBL" id="CDZ89172.1"/>
    </source>
</evidence>
<proteinExistence type="predicted"/>
<dbReference type="EMBL" id="CCSD01000058">
    <property type="protein sequence ID" value="CDZ89172.1"/>
    <property type="molecule type" value="Genomic_DNA"/>
</dbReference>
<accession>A0A098BLT0</accession>
<evidence type="ECO:0000313" key="2">
    <source>
        <dbReference type="Proteomes" id="UP000042997"/>
    </source>
</evidence>
<protein>
    <submittedName>
        <fullName evidence="1">Uncharacterized protein</fullName>
    </submittedName>
</protein>
<dbReference type="Proteomes" id="UP000042997">
    <property type="component" value="Unassembled WGS sequence"/>
</dbReference>
<organism evidence="1 2">
    <name type="scientific">Rhodococcus ruber</name>
    <dbReference type="NCBI Taxonomy" id="1830"/>
    <lineage>
        <taxon>Bacteria</taxon>
        <taxon>Bacillati</taxon>
        <taxon>Actinomycetota</taxon>
        <taxon>Actinomycetes</taxon>
        <taxon>Mycobacteriales</taxon>
        <taxon>Nocardiaceae</taxon>
        <taxon>Rhodococcus</taxon>
    </lineage>
</organism>
<gene>
    <name evidence="1" type="ORF">RHRU231_470020</name>
</gene>